<dbReference type="GeneID" id="54454951"/>
<evidence type="ECO:0000313" key="2">
    <source>
        <dbReference type="EMBL" id="KAF2810644.1"/>
    </source>
</evidence>
<dbReference type="EMBL" id="MU003699">
    <property type="protein sequence ID" value="KAF2810644.1"/>
    <property type="molecule type" value="Genomic_DNA"/>
</dbReference>
<keyword evidence="3" id="KW-1185">Reference proteome</keyword>
<reference evidence="4" key="3">
    <citation type="submission" date="2025-04" db="UniProtKB">
        <authorList>
            <consortium name="RefSeq"/>
        </authorList>
    </citation>
    <scope>IDENTIFICATION</scope>
    <source>
        <strain evidence="4">CBS 304.34</strain>
    </source>
</reference>
<name>A0A6A6YRH8_9PEZI</name>
<evidence type="ECO:0000313" key="4">
    <source>
        <dbReference type="RefSeq" id="XP_033577608.1"/>
    </source>
</evidence>
<protein>
    <submittedName>
        <fullName evidence="2 4">Uncharacterized protein</fullName>
    </submittedName>
</protein>
<organism evidence="2">
    <name type="scientific">Mytilinidion resinicola</name>
    <dbReference type="NCBI Taxonomy" id="574789"/>
    <lineage>
        <taxon>Eukaryota</taxon>
        <taxon>Fungi</taxon>
        <taxon>Dikarya</taxon>
        <taxon>Ascomycota</taxon>
        <taxon>Pezizomycotina</taxon>
        <taxon>Dothideomycetes</taxon>
        <taxon>Pleosporomycetidae</taxon>
        <taxon>Mytilinidiales</taxon>
        <taxon>Mytilinidiaceae</taxon>
        <taxon>Mytilinidion</taxon>
    </lineage>
</organism>
<feature type="compositionally biased region" description="Basic and acidic residues" evidence="1">
    <location>
        <begin position="96"/>
        <end position="107"/>
    </location>
</feature>
<feature type="compositionally biased region" description="Polar residues" evidence="1">
    <location>
        <begin position="124"/>
        <end position="136"/>
    </location>
</feature>
<feature type="region of interest" description="Disordered" evidence="1">
    <location>
        <begin position="1"/>
        <end position="188"/>
    </location>
</feature>
<evidence type="ECO:0000256" key="1">
    <source>
        <dbReference type="SAM" id="MobiDB-lite"/>
    </source>
</evidence>
<gene>
    <name evidence="2 4" type="ORF">BDZ99DRAFT_286421</name>
</gene>
<dbReference type="Proteomes" id="UP000504636">
    <property type="component" value="Unplaced"/>
</dbReference>
<feature type="compositionally biased region" description="Polar residues" evidence="1">
    <location>
        <begin position="152"/>
        <end position="161"/>
    </location>
</feature>
<dbReference type="AlphaFoldDB" id="A0A6A6YRH8"/>
<proteinExistence type="predicted"/>
<evidence type="ECO:0000313" key="3">
    <source>
        <dbReference type="Proteomes" id="UP000504636"/>
    </source>
</evidence>
<sequence length="188" mass="20084">MDTPASSPPDLGTLAAEQPPPQPGSQPSGPSAVPWLEGESRAQCVQMRPLTAPNSTSSSALAVMPAAAPMARRRSLRAWPARQHQRRGPPPSRPGSDGRRTGKERGSICRGKSRVHWACARMQTPVSSPLRPSSSAAVRPSTRTTHEPVTKSGKQQSSESSVLRAEAGSKRPRCNPIPLSRLSPRPRI</sequence>
<dbReference type="RefSeq" id="XP_033577608.1">
    <property type="nucleotide sequence ID" value="XM_033714058.1"/>
</dbReference>
<feature type="compositionally biased region" description="Low complexity" evidence="1">
    <location>
        <begin position="57"/>
        <end position="70"/>
    </location>
</feature>
<accession>A0A6A6YRH8</accession>
<reference evidence="2 4" key="1">
    <citation type="journal article" date="2020" name="Stud. Mycol.">
        <title>101 Dothideomycetes genomes: a test case for predicting lifestyles and emergence of pathogens.</title>
        <authorList>
            <person name="Haridas S."/>
            <person name="Albert R."/>
            <person name="Binder M."/>
            <person name="Bloem J."/>
            <person name="Labutti K."/>
            <person name="Salamov A."/>
            <person name="Andreopoulos B."/>
            <person name="Baker S."/>
            <person name="Barry K."/>
            <person name="Bills G."/>
            <person name="Bluhm B."/>
            <person name="Cannon C."/>
            <person name="Castanera R."/>
            <person name="Culley D."/>
            <person name="Daum C."/>
            <person name="Ezra D."/>
            <person name="Gonzalez J."/>
            <person name="Henrissat B."/>
            <person name="Kuo A."/>
            <person name="Liang C."/>
            <person name="Lipzen A."/>
            <person name="Lutzoni F."/>
            <person name="Magnuson J."/>
            <person name="Mondo S."/>
            <person name="Nolan M."/>
            <person name="Ohm R."/>
            <person name="Pangilinan J."/>
            <person name="Park H.-J."/>
            <person name="Ramirez L."/>
            <person name="Alfaro M."/>
            <person name="Sun H."/>
            <person name="Tritt A."/>
            <person name="Yoshinaga Y."/>
            <person name="Zwiers L.-H."/>
            <person name="Turgeon B."/>
            <person name="Goodwin S."/>
            <person name="Spatafora J."/>
            <person name="Crous P."/>
            <person name="Grigoriev I."/>
        </authorList>
    </citation>
    <scope>NUCLEOTIDE SEQUENCE</scope>
    <source>
        <strain evidence="2 4">CBS 304.34</strain>
    </source>
</reference>
<reference evidence="4" key="2">
    <citation type="submission" date="2020-04" db="EMBL/GenBank/DDBJ databases">
        <authorList>
            <consortium name="NCBI Genome Project"/>
        </authorList>
    </citation>
    <scope>NUCLEOTIDE SEQUENCE</scope>
    <source>
        <strain evidence="4">CBS 304.34</strain>
    </source>
</reference>
<feature type="compositionally biased region" description="Low complexity" evidence="1">
    <location>
        <begin position="176"/>
        <end position="188"/>
    </location>
</feature>